<proteinExistence type="predicted"/>
<gene>
    <name evidence="2" type="ORF">SNR37_002879</name>
</gene>
<name>A0ABU7G2A3_9ALTE</name>
<evidence type="ECO:0000313" key="3">
    <source>
        <dbReference type="Proteomes" id="UP001310248"/>
    </source>
</evidence>
<dbReference type="RefSeq" id="WP_329774756.1">
    <property type="nucleotide sequence ID" value="NZ_JAYDYW010000005.1"/>
</dbReference>
<dbReference type="Proteomes" id="UP001310248">
    <property type="component" value="Unassembled WGS sequence"/>
</dbReference>
<reference evidence="2 3" key="2">
    <citation type="submission" date="2023-12" db="EMBL/GenBank/DDBJ databases">
        <authorList>
            <consortium name="Cladostephus spongiosus"/>
            <person name="Lorente B."/>
            <person name="Cabral C."/>
            <person name="Frias J."/>
            <person name="Faria J."/>
            <person name="Toubarro D."/>
        </authorList>
    </citation>
    <scope>NUCLEOTIDE SEQUENCE [LARGE SCALE GENOMIC DNA]</scope>
    <source>
        <strain evidence="2 3">ZMCS4</strain>
    </source>
</reference>
<reference evidence="3" key="1">
    <citation type="submission" date="2023-07" db="EMBL/GenBank/DDBJ databases">
        <title>Draft genome sequence of Agarivorans aestuarii strain ZMCS4, a CAZymes producing bacteria isolated from the marine brown algae Clodostephus spongiosus.</title>
        <authorList>
            <person name="Lorente B."/>
            <person name="Cabral C."/>
            <person name="Frias J."/>
            <person name="Faria J."/>
            <person name="Toubarro D."/>
        </authorList>
    </citation>
    <scope>NUCLEOTIDE SEQUENCE [LARGE SCALE GENOMIC DNA]</scope>
    <source>
        <strain evidence="3">ZMCS4</strain>
    </source>
</reference>
<feature type="transmembrane region" description="Helical" evidence="1">
    <location>
        <begin position="25"/>
        <end position="43"/>
    </location>
</feature>
<comment type="caution">
    <text evidence="2">The sequence shown here is derived from an EMBL/GenBank/DDBJ whole genome shotgun (WGS) entry which is preliminary data.</text>
</comment>
<keyword evidence="1" id="KW-0812">Transmembrane</keyword>
<accession>A0ABU7G2A3</accession>
<evidence type="ECO:0000313" key="2">
    <source>
        <dbReference type="EMBL" id="MEE1673456.1"/>
    </source>
</evidence>
<keyword evidence="3" id="KW-1185">Reference proteome</keyword>
<evidence type="ECO:0000256" key="1">
    <source>
        <dbReference type="SAM" id="Phobius"/>
    </source>
</evidence>
<dbReference type="EMBL" id="JAYDYW010000005">
    <property type="protein sequence ID" value="MEE1673456.1"/>
    <property type="molecule type" value="Genomic_DNA"/>
</dbReference>
<keyword evidence="1" id="KW-0472">Membrane</keyword>
<protein>
    <submittedName>
        <fullName evidence="2">Uncharacterized protein</fullName>
    </submittedName>
</protein>
<sequence>MFSKQGSVAEIGFENKNLSLNKTKAGGVFQLLLILLGAVVLFFNRRDSSERVWARLPTLNDYQARYPEKTDDSNTIRCIHCNSDQVWEYGLESLMDHRRECVCLACGHRLWRKEQESLAIQ</sequence>
<organism evidence="2 3">
    <name type="scientific">Agarivorans aestuarii</name>
    <dbReference type="NCBI Taxonomy" id="1563703"/>
    <lineage>
        <taxon>Bacteria</taxon>
        <taxon>Pseudomonadati</taxon>
        <taxon>Pseudomonadota</taxon>
        <taxon>Gammaproteobacteria</taxon>
        <taxon>Alteromonadales</taxon>
        <taxon>Alteromonadaceae</taxon>
        <taxon>Agarivorans</taxon>
    </lineage>
</organism>
<keyword evidence="1" id="KW-1133">Transmembrane helix</keyword>